<gene>
    <name evidence="2" type="ORF">CIRG_09221</name>
</gene>
<reference evidence="3" key="1">
    <citation type="journal article" date="2010" name="Genome Res.">
        <title>Population genomic sequencing of Coccidioides fungi reveals recent hybridization and transposon control.</title>
        <authorList>
            <person name="Neafsey D.E."/>
            <person name="Barker B.M."/>
            <person name="Sharpton T.J."/>
            <person name="Stajich J.E."/>
            <person name="Park D.J."/>
            <person name="Whiston E."/>
            <person name="Hung C.-Y."/>
            <person name="McMahan C."/>
            <person name="White J."/>
            <person name="Sykes S."/>
            <person name="Heiman D."/>
            <person name="Young S."/>
            <person name="Zeng Q."/>
            <person name="Abouelleil A."/>
            <person name="Aftuck L."/>
            <person name="Bessette D."/>
            <person name="Brown A."/>
            <person name="FitzGerald M."/>
            <person name="Lui A."/>
            <person name="Macdonald J.P."/>
            <person name="Priest M."/>
            <person name="Orbach M.J."/>
            <person name="Galgiani J.N."/>
            <person name="Kirkland T.N."/>
            <person name="Cole G.T."/>
            <person name="Birren B.W."/>
            <person name="Henn M.R."/>
            <person name="Taylor J.W."/>
            <person name="Rounsley S.D."/>
        </authorList>
    </citation>
    <scope>NUCLEOTIDE SEQUENCE [LARGE SCALE GENOMIC DNA]</scope>
    <source>
        <strain evidence="3">RMSCC 2394</strain>
    </source>
</reference>
<feature type="compositionally biased region" description="Basic and acidic residues" evidence="1">
    <location>
        <begin position="1"/>
        <end position="17"/>
    </location>
</feature>
<dbReference type="Proteomes" id="UP000054565">
    <property type="component" value="Unassembled WGS sequence"/>
</dbReference>
<name>A0A0J6YSN2_COCIT</name>
<protein>
    <submittedName>
        <fullName evidence="2">Uncharacterized protein</fullName>
    </submittedName>
</protein>
<proteinExistence type="predicted"/>
<dbReference type="EMBL" id="DS028100">
    <property type="protein sequence ID" value="KMP09988.1"/>
    <property type="molecule type" value="Genomic_DNA"/>
</dbReference>
<feature type="region of interest" description="Disordered" evidence="1">
    <location>
        <begin position="1"/>
        <end position="26"/>
    </location>
</feature>
<accession>A0A0J6YSN2</accession>
<evidence type="ECO:0000313" key="3">
    <source>
        <dbReference type="Proteomes" id="UP000054565"/>
    </source>
</evidence>
<dbReference type="AlphaFoldDB" id="A0A0J6YSN2"/>
<sequence length="162" mass="18295">MGNREAKKQPGDGRNEHAGPQPVVDPVLPAKITQPTVLRLPQTLTEPCFQNEDVKLRHIHTRRRQFRYYSRAQICPVDQANGRVVDPSMPKSSYFNHLIPADAPTTLFNRPRPAPYQAVNYRAAQHPNVRPLSDRTASCHPRAPSPAAEFCPNKEIISTFPR</sequence>
<organism evidence="2 3">
    <name type="scientific">Coccidioides immitis RMSCC 2394</name>
    <dbReference type="NCBI Taxonomy" id="404692"/>
    <lineage>
        <taxon>Eukaryota</taxon>
        <taxon>Fungi</taxon>
        <taxon>Dikarya</taxon>
        <taxon>Ascomycota</taxon>
        <taxon>Pezizomycotina</taxon>
        <taxon>Eurotiomycetes</taxon>
        <taxon>Eurotiomycetidae</taxon>
        <taxon>Onygenales</taxon>
        <taxon>Onygenaceae</taxon>
        <taxon>Coccidioides</taxon>
    </lineage>
</organism>
<evidence type="ECO:0000313" key="2">
    <source>
        <dbReference type="EMBL" id="KMP09988.1"/>
    </source>
</evidence>
<evidence type="ECO:0000256" key="1">
    <source>
        <dbReference type="SAM" id="MobiDB-lite"/>
    </source>
</evidence>
<feature type="region of interest" description="Disordered" evidence="1">
    <location>
        <begin position="126"/>
        <end position="146"/>
    </location>
</feature>